<keyword evidence="2 3" id="KW-0413">Isomerase</keyword>
<dbReference type="RefSeq" id="WP_085032130.1">
    <property type="nucleotide sequence ID" value="NZ_CP020772.1"/>
</dbReference>
<comment type="similarity">
    <text evidence="1">Belongs to the PrpF family.</text>
</comment>
<evidence type="ECO:0000256" key="2">
    <source>
        <dbReference type="ARBA" id="ARBA00023235"/>
    </source>
</evidence>
<reference evidence="3 4" key="1">
    <citation type="submission" date="2017-04" db="EMBL/GenBank/DDBJ databases">
        <title>The whole genome sequencing and assembly of Halobacillus mangrovi strain.</title>
        <authorList>
            <person name="Lee S.-J."/>
            <person name="Park M.-K."/>
            <person name="Kim J.-Y."/>
            <person name="Lee Y.-J."/>
            <person name="Yi H."/>
            <person name="Bahn Y.-S."/>
            <person name="Kim J.F."/>
            <person name="Lee D.-W."/>
        </authorList>
    </citation>
    <scope>NUCLEOTIDE SEQUENCE [LARGE SCALE GENOMIC DNA]</scope>
    <source>
        <strain evidence="3 4">KTB 131</strain>
    </source>
</reference>
<dbReference type="KEGG" id="hmn:HM131_18965"/>
<protein>
    <submittedName>
        <fullName evidence="3">3-methylitaconate isomerase</fullName>
    </submittedName>
</protein>
<dbReference type="Gene3D" id="3.10.310.10">
    <property type="entry name" value="Diaminopimelate Epimerase, Chain A, domain 1"/>
    <property type="match status" value="2"/>
</dbReference>
<dbReference type="PANTHER" id="PTHR43709:SF2">
    <property type="entry name" value="DUF453 DOMAIN PROTEIN (AFU_ORTHOLOGUE AFUA_6G00360)"/>
    <property type="match status" value="1"/>
</dbReference>
<evidence type="ECO:0000313" key="4">
    <source>
        <dbReference type="Proteomes" id="UP000192527"/>
    </source>
</evidence>
<dbReference type="OrthoDB" id="9779763at2"/>
<dbReference type="PANTHER" id="PTHR43709">
    <property type="entry name" value="ACONITATE ISOMERASE-RELATED"/>
    <property type="match status" value="1"/>
</dbReference>
<evidence type="ECO:0000256" key="1">
    <source>
        <dbReference type="ARBA" id="ARBA00007673"/>
    </source>
</evidence>
<name>A0A1W6A157_9BACI</name>
<sequence>MQRTPCVIMRGGTSKGIFIKYEDMPNDPDTWEQFLLDVMGSPDSRQIDGLGGANSLTSKVAIIKKSERQDIDVEYTFGQVSLTDEIVDFKGNCGNISSAVGPYAIDEGYVKAITPVTKVSILNTNTNKVIVAEVEVEQGMAKQSGNVEIPGVPHPGPPVYLTFQDPEGSLTGRSLPSGRAMDLLKTSFGDVYVSIVDCANPVVFVRAHDIGLKGAELPDEFEYKILEKLEEVRSLGAEKAGIIEKHLATVKSPAVPKLAIVSPSMDFVDRMGVLRKKEEMDIVIRMMSMQKPHQSLAITGAICTAVASKIPNSIFKTITDNPSDTIKLAHPAGIMSTFVKYEQGELQYVKVLRTARRIMEGYVYTRLQYI</sequence>
<evidence type="ECO:0000313" key="3">
    <source>
        <dbReference type="EMBL" id="ARI79279.1"/>
    </source>
</evidence>
<dbReference type="SUPFAM" id="SSF54506">
    <property type="entry name" value="Diaminopimelate epimerase-like"/>
    <property type="match status" value="2"/>
</dbReference>
<dbReference type="AlphaFoldDB" id="A0A1W6A157"/>
<proteinExistence type="inferred from homology"/>
<dbReference type="Proteomes" id="UP000192527">
    <property type="component" value="Chromosome"/>
</dbReference>
<keyword evidence="4" id="KW-1185">Reference proteome</keyword>
<dbReference type="GO" id="GO:0016853">
    <property type="term" value="F:isomerase activity"/>
    <property type="evidence" value="ECO:0007669"/>
    <property type="project" value="UniProtKB-KW"/>
</dbReference>
<dbReference type="STRING" id="402384.HM131_18965"/>
<organism evidence="3 4">
    <name type="scientific">Halobacillus mangrovi</name>
    <dbReference type="NCBI Taxonomy" id="402384"/>
    <lineage>
        <taxon>Bacteria</taxon>
        <taxon>Bacillati</taxon>
        <taxon>Bacillota</taxon>
        <taxon>Bacilli</taxon>
        <taxon>Bacillales</taxon>
        <taxon>Bacillaceae</taxon>
        <taxon>Halobacillus</taxon>
    </lineage>
</organism>
<gene>
    <name evidence="3" type="ORF">HM131_18965</name>
</gene>
<accession>A0A1W6A157</accession>
<dbReference type="Pfam" id="PF04303">
    <property type="entry name" value="PrpF"/>
    <property type="match status" value="1"/>
</dbReference>
<dbReference type="EMBL" id="CP020772">
    <property type="protein sequence ID" value="ARI79279.1"/>
    <property type="molecule type" value="Genomic_DNA"/>
</dbReference>
<dbReference type="InterPro" id="IPR007400">
    <property type="entry name" value="PrpF-like"/>
</dbReference>